<dbReference type="GO" id="GO:0046349">
    <property type="term" value="P:amino sugar biosynthetic process"/>
    <property type="evidence" value="ECO:0007669"/>
    <property type="project" value="UniProtKB-ARBA"/>
</dbReference>
<dbReference type="GO" id="GO:0004360">
    <property type="term" value="F:glutamine-fructose-6-phosphate transaminase (isomerizing) activity"/>
    <property type="evidence" value="ECO:0007669"/>
    <property type="project" value="UniProtKB-UniRule"/>
</dbReference>
<dbReference type="InterPro" id="IPR035466">
    <property type="entry name" value="GlmS/AgaS_SIS"/>
</dbReference>
<dbReference type="InterPro" id="IPR005855">
    <property type="entry name" value="GFAT"/>
</dbReference>
<accession>A0A059FZY3</accession>
<evidence type="ECO:0000259" key="12">
    <source>
        <dbReference type="PROSITE" id="PS51464"/>
    </source>
</evidence>
<dbReference type="PATRIC" id="fig|1280951.3.peg.270"/>
<dbReference type="InterPro" id="IPR017932">
    <property type="entry name" value="GATase_2_dom"/>
</dbReference>
<evidence type="ECO:0000256" key="3">
    <source>
        <dbReference type="ARBA" id="ARBA00012916"/>
    </source>
</evidence>
<dbReference type="GO" id="GO:0005829">
    <property type="term" value="C:cytosol"/>
    <property type="evidence" value="ECO:0007669"/>
    <property type="project" value="TreeGrafter"/>
</dbReference>
<dbReference type="InterPro" id="IPR046348">
    <property type="entry name" value="SIS_dom_sf"/>
</dbReference>
<organism evidence="13 14">
    <name type="scientific">Hyphomonas hirschiana VP5</name>
    <dbReference type="NCBI Taxonomy" id="1280951"/>
    <lineage>
        <taxon>Bacteria</taxon>
        <taxon>Pseudomonadati</taxon>
        <taxon>Pseudomonadota</taxon>
        <taxon>Alphaproteobacteria</taxon>
        <taxon>Hyphomonadales</taxon>
        <taxon>Hyphomonadaceae</taxon>
        <taxon>Hyphomonas</taxon>
    </lineage>
</organism>
<keyword evidence="14" id="KW-1185">Reference proteome</keyword>
<dbReference type="GO" id="GO:0006002">
    <property type="term" value="P:fructose 6-phosphate metabolic process"/>
    <property type="evidence" value="ECO:0007669"/>
    <property type="project" value="TreeGrafter"/>
</dbReference>
<evidence type="ECO:0000256" key="2">
    <source>
        <dbReference type="ARBA" id="ARBA00004496"/>
    </source>
</evidence>
<dbReference type="AlphaFoldDB" id="A0A059FZY3"/>
<evidence type="ECO:0000256" key="9">
    <source>
        <dbReference type="ARBA" id="ARBA00022962"/>
    </source>
</evidence>
<dbReference type="RefSeq" id="WP_011645806.1">
    <property type="nucleotide sequence ID" value="NZ_ARYI01000001.1"/>
</dbReference>
<dbReference type="FunFam" id="3.40.50.10490:FF:000002">
    <property type="entry name" value="Glutamine--fructose-6-phosphate aminotransferase [isomerizing]"/>
    <property type="match status" value="1"/>
</dbReference>
<dbReference type="CDD" id="cd00714">
    <property type="entry name" value="GFAT"/>
    <property type="match status" value="1"/>
</dbReference>
<dbReference type="Proteomes" id="UP000025061">
    <property type="component" value="Unassembled WGS sequence"/>
</dbReference>
<comment type="function">
    <text evidence="10">Catalyzes the first step in hexosamine metabolism, converting fructose-6P into glucosamine-6P using glutamine as a nitrogen source.</text>
</comment>
<dbReference type="GO" id="GO:0006047">
    <property type="term" value="P:UDP-N-acetylglucosamine metabolic process"/>
    <property type="evidence" value="ECO:0007669"/>
    <property type="project" value="TreeGrafter"/>
</dbReference>
<dbReference type="FunFam" id="3.40.50.10490:FF:000001">
    <property type="entry name" value="Glutamine--fructose-6-phosphate aminotransferase [isomerizing]"/>
    <property type="match status" value="1"/>
</dbReference>
<reference evidence="13 14" key="1">
    <citation type="submission" date="2013-04" db="EMBL/GenBank/DDBJ databases">
        <title>Hyphomonas hirschiana VP5 Genome Sequencing.</title>
        <authorList>
            <person name="Lai Q."/>
            <person name="Shao Z."/>
        </authorList>
    </citation>
    <scope>NUCLEOTIDE SEQUENCE [LARGE SCALE GENOMIC DNA]</scope>
    <source>
        <strain evidence="13 14">VP5</strain>
    </source>
</reference>
<dbReference type="NCBIfam" id="TIGR01135">
    <property type="entry name" value="glmS"/>
    <property type="match status" value="1"/>
</dbReference>
<comment type="subcellular location">
    <subcellularLocation>
        <location evidence="2 10">Cytoplasm</location>
    </subcellularLocation>
</comment>
<feature type="domain" description="SIS" evidence="12">
    <location>
        <begin position="284"/>
        <end position="423"/>
    </location>
</feature>
<evidence type="ECO:0000256" key="10">
    <source>
        <dbReference type="HAMAP-Rule" id="MF_00164"/>
    </source>
</evidence>
<evidence type="ECO:0000313" key="13">
    <source>
        <dbReference type="EMBL" id="KCZ96282.1"/>
    </source>
</evidence>
<dbReference type="Gene3D" id="3.40.50.10490">
    <property type="entry name" value="Glucose-6-phosphate isomerase like protein, domain 1"/>
    <property type="match status" value="2"/>
</dbReference>
<evidence type="ECO:0000256" key="7">
    <source>
        <dbReference type="ARBA" id="ARBA00022679"/>
    </source>
</evidence>
<feature type="active site" description="Nucleophile; for GATase activity" evidence="10">
    <location>
        <position position="2"/>
    </location>
</feature>
<dbReference type="HAMAP" id="MF_00164">
    <property type="entry name" value="GlmS"/>
    <property type="match status" value="1"/>
</dbReference>
<dbReference type="Pfam" id="PF13522">
    <property type="entry name" value="GATase_6"/>
    <property type="match status" value="1"/>
</dbReference>
<dbReference type="GO" id="GO:0005975">
    <property type="term" value="P:carbohydrate metabolic process"/>
    <property type="evidence" value="ECO:0007669"/>
    <property type="project" value="UniProtKB-UniRule"/>
</dbReference>
<dbReference type="PANTHER" id="PTHR10937">
    <property type="entry name" value="GLUCOSAMINE--FRUCTOSE-6-PHOSPHATE AMINOTRANSFERASE, ISOMERIZING"/>
    <property type="match status" value="1"/>
</dbReference>
<dbReference type="Gene3D" id="3.60.20.10">
    <property type="entry name" value="Glutamine Phosphoribosylpyrophosphate, subunit 1, domain 1"/>
    <property type="match status" value="1"/>
</dbReference>
<evidence type="ECO:0000256" key="8">
    <source>
        <dbReference type="ARBA" id="ARBA00022737"/>
    </source>
</evidence>
<feature type="active site" description="For Fru-6P isomerization activity" evidence="10">
    <location>
        <position position="603"/>
    </location>
</feature>
<keyword evidence="5 10" id="KW-0963">Cytoplasm</keyword>
<dbReference type="GO" id="GO:0097367">
    <property type="term" value="F:carbohydrate derivative binding"/>
    <property type="evidence" value="ECO:0007669"/>
    <property type="project" value="InterPro"/>
</dbReference>
<dbReference type="EMBL" id="ARYI01000001">
    <property type="protein sequence ID" value="KCZ96282.1"/>
    <property type="molecule type" value="Genomic_DNA"/>
</dbReference>
<dbReference type="PROSITE" id="PS51278">
    <property type="entry name" value="GATASE_TYPE_2"/>
    <property type="match status" value="1"/>
</dbReference>
<dbReference type="PANTHER" id="PTHR10937:SF0">
    <property type="entry name" value="GLUTAMINE--FRUCTOSE-6-PHOSPHATE TRANSAMINASE (ISOMERIZING)"/>
    <property type="match status" value="1"/>
</dbReference>
<dbReference type="CDD" id="cd05009">
    <property type="entry name" value="SIS_GlmS_GlmD_2"/>
    <property type="match status" value="1"/>
</dbReference>
<keyword evidence="8" id="KW-0677">Repeat</keyword>
<proteinExistence type="inferred from homology"/>
<evidence type="ECO:0000313" key="14">
    <source>
        <dbReference type="Proteomes" id="UP000025061"/>
    </source>
</evidence>
<dbReference type="InterPro" id="IPR035490">
    <property type="entry name" value="GlmS/FrlB_SIS"/>
</dbReference>
<dbReference type="SUPFAM" id="SSF56235">
    <property type="entry name" value="N-terminal nucleophile aminohydrolases (Ntn hydrolases)"/>
    <property type="match status" value="1"/>
</dbReference>
<dbReference type="Pfam" id="PF01380">
    <property type="entry name" value="SIS"/>
    <property type="match status" value="2"/>
</dbReference>
<dbReference type="GO" id="GO:0006487">
    <property type="term" value="P:protein N-linked glycosylation"/>
    <property type="evidence" value="ECO:0007669"/>
    <property type="project" value="TreeGrafter"/>
</dbReference>
<comment type="caution">
    <text evidence="13">The sequence shown here is derived from an EMBL/GenBank/DDBJ whole genome shotgun (WGS) entry which is preliminary data.</text>
</comment>
<dbReference type="FunFam" id="3.60.20.10:FF:000006">
    <property type="entry name" value="Glutamine--fructose-6-phosphate aminotransferase [isomerizing]"/>
    <property type="match status" value="1"/>
</dbReference>
<dbReference type="CDD" id="cd05008">
    <property type="entry name" value="SIS_GlmS_GlmD_1"/>
    <property type="match status" value="1"/>
</dbReference>
<keyword evidence="6 10" id="KW-0032">Aminotransferase</keyword>
<dbReference type="OrthoDB" id="9761808at2"/>
<feature type="domain" description="SIS" evidence="12">
    <location>
        <begin position="456"/>
        <end position="598"/>
    </location>
</feature>
<dbReference type="InterPro" id="IPR047084">
    <property type="entry name" value="GFAT_N"/>
</dbReference>
<evidence type="ECO:0000256" key="6">
    <source>
        <dbReference type="ARBA" id="ARBA00022576"/>
    </source>
</evidence>
<dbReference type="InterPro" id="IPR029055">
    <property type="entry name" value="Ntn_hydrolases_N"/>
</dbReference>
<dbReference type="EC" id="2.6.1.16" evidence="3 10"/>
<protein>
    <recommendedName>
        <fullName evidence="4 10">Glutamine--fructose-6-phosphate aminotransferase [isomerizing]</fullName>
        <ecNumber evidence="3 10">2.6.1.16</ecNumber>
    </recommendedName>
    <alternativeName>
        <fullName evidence="10">D-fructose-6-phosphate amidotransferase</fullName>
    </alternativeName>
    <alternativeName>
        <fullName evidence="10">GFAT</fullName>
    </alternativeName>
    <alternativeName>
        <fullName evidence="10">Glucosamine-6-phosphate synthase</fullName>
    </alternativeName>
    <alternativeName>
        <fullName evidence="10">Hexosephosphate aminotransferase</fullName>
    </alternativeName>
    <alternativeName>
        <fullName evidence="10">L-glutamine--D-fructose-6-phosphate amidotransferase</fullName>
    </alternativeName>
</protein>
<dbReference type="PROSITE" id="PS51464">
    <property type="entry name" value="SIS"/>
    <property type="match status" value="2"/>
</dbReference>
<comment type="subunit">
    <text evidence="10">Homodimer.</text>
</comment>
<dbReference type="SUPFAM" id="SSF53697">
    <property type="entry name" value="SIS domain"/>
    <property type="match status" value="1"/>
</dbReference>
<comment type="catalytic activity">
    <reaction evidence="1 10">
        <text>D-fructose 6-phosphate + L-glutamine = D-glucosamine 6-phosphate + L-glutamate</text>
        <dbReference type="Rhea" id="RHEA:13237"/>
        <dbReference type="ChEBI" id="CHEBI:29985"/>
        <dbReference type="ChEBI" id="CHEBI:58359"/>
        <dbReference type="ChEBI" id="CHEBI:58725"/>
        <dbReference type="ChEBI" id="CHEBI:61527"/>
        <dbReference type="EC" id="2.6.1.16"/>
    </reaction>
</comment>
<sequence length="608" mass="66107">MCGIVAIAGKDEVAGRLVDGLKRLEYRGYDSAGIAVAAEGGVERRRAKGKIVNLQERLTENPLKGLTGIAHTRWATHGAPNETNAHPHMSGSVAIVHNGIIENYRELREDLEGRGRKFESETDSEVIAQLIDAYMEEGKDPVAAFEEALKHFHGAFAIAAIFSNDPELVIGARKGSPLVLGYGEDEMYLGSDAIALAPLTRDVTYLEEGDWVVLRRNSFDIRNVRGERVNRARVTSAVNDALIERGEYDHFMLKEIHEQSESLARSIMPYINQATQTVSVPEAAETLFADADRAVAIACGTAFYAAFTAKYWFEQIARLAFEPDIASEFRYRRPVLPQKGFSLFVSQSGETADTLAALRYCRENRTPAIAVVNVPESSIAREAASIVPTHAGPEIGVASTKAFTAQLSVLAVLALSAAKARGHLLPGDEMNYVRSLLALPRKVTEALECAGQVREIARHIAGKRDVLFLGRGRYYPLALEGALKLKEVSYIHAEGYAAGELKHGPIALIEKGLPVVVVAPKDELFEKTISNVEEVRARGAEIILISDAAGIKAAGKRADHVILLPDGDDISLPILSAVPLQLLAYYVALTRGTDVDQPRNLAKSVTVE</sequence>
<name>A0A059FZY3_9PROT</name>
<feature type="initiator methionine" description="Removed" evidence="10">
    <location>
        <position position="1"/>
    </location>
</feature>
<dbReference type="NCBIfam" id="NF001484">
    <property type="entry name" value="PRK00331.1"/>
    <property type="match status" value="1"/>
</dbReference>
<keyword evidence="7 10" id="KW-0808">Transferase</keyword>
<keyword evidence="9" id="KW-0315">Glutamine amidotransferase</keyword>
<evidence type="ECO:0000259" key="11">
    <source>
        <dbReference type="PROSITE" id="PS51278"/>
    </source>
</evidence>
<gene>
    <name evidence="10" type="primary">glmS</name>
    <name evidence="13" type="ORF">HHI_01345</name>
</gene>
<feature type="domain" description="Glutamine amidotransferase type-2" evidence="11">
    <location>
        <begin position="2"/>
        <end position="217"/>
    </location>
</feature>
<dbReference type="InterPro" id="IPR001347">
    <property type="entry name" value="SIS_dom"/>
</dbReference>
<evidence type="ECO:0000256" key="1">
    <source>
        <dbReference type="ARBA" id="ARBA00001031"/>
    </source>
</evidence>
<evidence type="ECO:0000256" key="4">
    <source>
        <dbReference type="ARBA" id="ARBA00016090"/>
    </source>
</evidence>
<evidence type="ECO:0000256" key="5">
    <source>
        <dbReference type="ARBA" id="ARBA00022490"/>
    </source>
</evidence>